<evidence type="ECO:0000313" key="4">
    <source>
        <dbReference type="Proteomes" id="UP000019753"/>
    </source>
</evidence>
<reference evidence="3 4" key="1">
    <citation type="submission" date="2014-01" db="EMBL/GenBank/DDBJ databases">
        <title>Actinotalea ferrariae CF5-4.</title>
        <authorList>
            <person name="Chen F."/>
            <person name="Li Y."/>
            <person name="Wang G."/>
        </authorList>
    </citation>
    <scope>NUCLEOTIDE SEQUENCE [LARGE SCALE GENOMIC DNA]</scope>
    <source>
        <strain evidence="3 4">CF5-4</strain>
    </source>
</reference>
<dbReference type="AlphaFoldDB" id="A0A021W172"/>
<dbReference type="Pfam" id="PF12802">
    <property type="entry name" value="MarR_2"/>
    <property type="match status" value="1"/>
</dbReference>
<dbReference type="InterPro" id="IPR039422">
    <property type="entry name" value="MarR/SlyA-like"/>
</dbReference>
<gene>
    <name evidence="3" type="ORF">N866_15275</name>
</gene>
<feature type="region of interest" description="Disordered" evidence="1">
    <location>
        <begin position="163"/>
        <end position="191"/>
    </location>
</feature>
<evidence type="ECO:0000313" key="3">
    <source>
        <dbReference type="EMBL" id="EYR65077.1"/>
    </source>
</evidence>
<dbReference type="InterPro" id="IPR000835">
    <property type="entry name" value="HTH_MarR-typ"/>
</dbReference>
<dbReference type="PRINTS" id="PR00598">
    <property type="entry name" value="HTHMARR"/>
</dbReference>
<organism evidence="3 4">
    <name type="scientific">Actinotalea ferrariae CF5-4</name>
    <dbReference type="NCBI Taxonomy" id="948458"/>
    <lineage>
        <taxon>Bacteria</taxon>
        <taxon>Bacillati</taxon>
        <taxon>Actinomycetota</taxon>
        <taxon>Actinomycetes</taxon>
        <taxon>Micrococcales</taxon>
        <taxon>Cellulomonadaceae</taxon>
        <taxon>Actinotalea</taxon>
    </lineage>
</organism>
<dbReference type="OrthoDB" id="3237509at2"/>
<dbReference type="PANTHER" id="PTHR33164">
    <property type="entry name" value="TRANSCRIPTIONAL REGULATOR, MARR FAMILY"/>
    <property type="match status" value="1"/>
</dbReference>
<dbReference type="EMBL" id="AXCW01000005">
    <property type="protein sequence ID" value="EYR65077.1"/>
    <property type="molecule type" value="Genomic_DNA"/>
</dbReference>
<accession>A0A021W172</accession>
<dbReference type="GO" id="GO:0003700">
    <property type="term" value="F:DNA-binding transcription factor activity"/>
    <property type="evidence" value="ECO:0007669"/>
    <property type="project" value="InterPro"/>
</dbReference>
<dbReference type="PANTHER" id="PTHR33164:SF104">
    <property type="entry name" value="TRANSCRIPTIONAL REGULATORY PROTEIN"/>
    <property type="match status" value="1"/>
</dbReference>
<comment type="caution">
    <text evidence="3">The sequence shown here is derived from an EMBL/GenBank/DDBJ whole genome shotgun (WGS) entry which is preliminary data.</text>
</comment>
<dbReference type="InterPro" id="IPR036390">
    <property type="entry name" value="WH_DNA-bd_sf"/>
</dbReference>
<dbReference type="GO" id="GO:0006950">
    <property type="term" value="P:response to stress"/>
    <property type="evidence" value="ECO:0007669"/>
    <property type="project" value="TreeGrafter"/>
</dbReference>
<evidence type="ECO:0000256" key="1">
    <source>
        <dbReference type="SAM" id="MobiDB-lite"/>
    </source>
</evidence>
<dbReference type="PROSITE" id="PS50995">
    <property type="entry name" value="HTH_MARR_2"/>
    <property type="match status" value="1"/>
</dbReference>
<feature type="domain" description="HTH marR-type" evidence="2">
    <location>
        <begin position="24"/>
        <end position="158"/>
    </location>
</feature>
<protein>
    <submittedName>
        <fullName evidence="3">Transcriptional regulator</fullName>
    </submittedName>
</protein>
<keyword evidence="4" id="KW-1185">Reference proteome</keyword>
<sequence length="191" mass="20164">MADDRIRRTVDAWQDARPDLDATPALVLERVRLIADALDLRLRAPLAAAGLGRGDLDVLVELRHAGAPDLRPGDLQRRLGVTSGAVTKRVDRLAARGLVTRRVGADDARTRTVTLTPAGLRLTDAVVAEDLAAQAALLAQVGPAQRALLDHLLAELLRSVTSATPASHEPVGTVGHPPRALPPDRPGMIGA</sequence>
<name>A0A021W172_9CELL</name>
<proteinExistence type="predicted"/>
<dbReference type="SUPFAM" id="SSF46785">
    <property type="entry name" value="Winged helix' DNA-binding domain"/>
    <property type="match status" value="1"/>
</dbReference>
<dbReference type="Gene3D" id="1.10.10.10">
    <property type="entry name" value="Winged helix-like DNA-binding domain superfamily/Winged helix DNA-binding domain"/>
    <property type="match status" value="1"/>
</dbReference>
<dbReference type="SMART" id="SM00347">
    <property type="entry name" value="HTH_MARR"/>
    <property type="match status" value="1"/>
</dbReference>
<dbReference type="RefSeq" id="WP_081802226.1">
    <property type="nucleotide sequence ID" value="NZ_AXCW01000005.1"/>
</dbReference>
<dbReference type="InterPro" id="IPR036388">
    <property type="entry name" value="WH-like_DNA-bd_sf"/>
</dbReference>
<dbReference type="Proteomes" id="UP000019753">
    <property type="component" value="Unassembled WGS sequence"/>
</dbReference>
<evidence type="ECO:0000259" key="2">
    <source>
        <dbReference type="PROSITE" id="PS50995"/>
    </source>
</evidence>